<accession>A0AAW1LUP5</accession>
<dbReference type="PANTHER" id="PTHR12517:SF0">
    <property type="entry name" value="INTERMEMBRANE LIPID TRANSFER PROTEIN VPS13B"/>
    <property type="match status" value="1"/>
</dbReference>
<dbReference type="InterPro" id="IPR039782">
    <property type="entry name" value="VPS13B"/>
</dbReference>
<gene>
    <name evidence="4" type="ORF">QE152_g10621</name>
</gene>
<comment type="caution">
    <text evidence="4">The sequence shown here is derived from an EMBL/GenBank/DDBJ whole genome shotgun (WGS) entry which is preliminary data.</text>
</comment>
<dbReference type="EMBL" id="JASPKY010000098">
    <property type="protein sequence ID" value="KAK9737606.1"/>
    <property type="molecule type" value="Genomic_DNA"/>
</dbReference>
<evidence type="ECO:0000259" key="3">
    <source>
        <dbReference type="Pfam" id="PF12624"/>
    </source>
</evidence>
<proteinExistence type="predicted"/>
<evidence type="ECO:0000313" key="4">
    <source>
        <dbReference type="EMBL" id="KAK9737606.1"/>
    </source>
</evidence>
<evidence type="ECO:0000313" key="5">
    <source>
        <dbReference type="Proteomes" id="UP001458880"/>
    </source>
</evidence>
<feature type="region of interest" description="Disordered" evidence="2">
    <location>
        <begin position="3194"/>
        <end position="3219"/>
    </location>
</feature>
<dbReference type="Pfam" id="PF12624">
    <property type="entry name" value="VPS13_N"/>
    <property type="match status" value="1"/>
</dbReference>
<keyword evidence="5" id="KW-1185">Reference proteome</keyword>
<feature type="region of interest" description="Disordered" evidence="2">
    <location>
        <begin position="929"/>
        <end position="956"/>
    </location>
</feature>
<feature type="compositionally biased region" description="Low complexity" evidence="2">
    <location>
        <begin position="3203"/>
        <end position="3216"/>
    </location>
</feature>
<feature type="domain" description="Chorein N-terminal" evidence="3">
    <location>
        <begin position="4"/>
        <end position="227"/>
    </location>
</feature>
<dbReference type="Proteomes" id="UP001458880">
    <property type="component" value="Unassembled WGS sequence"/>
</dbReference>
<organism evidence="4 5">
    <name type="scientific">Popillia japonica</name>
    <name type="common">Japanese beetle</name>
    <dbReference type="NCBI Taxonomy" id="7064"/>
    <lineage>
        <taxon>Eukaryota</taxon>
        <taxon>Metazoa</taxon>
        <taxon>Ecdysozoa</taxon>
        <taxon>Arthropoda</taxon>
        <taxon>Hexapoda</taxon>
        <taxon>Insecta</taxon>
        <taxon>Pterygota</taxon>
        <taxon>Neoptera</taxon>
        <taxon>Endopterygota</taxon>
        <taxon>Coleoptera</taxon>
        <taxon>Polyphaga</taxon>
        <taxon>Scarabaeiformia</taxon>
        <taxon>Scarabaeidae</taxon>
        <taxon>Rutelinae</taxon>
        <taxon>Popillia</taxon>
    </lineage>
</organism>
<feature type="region of interest" description="Disordered" evidence="2">
    <location>
        <begin position="3859"/>
        <end position="3880"/>
    </location>
</feature>
<protein>
    <submittedName>
        <fullName evidence="4">SHR-binding domain of vacuolar-sorting associated protein 13</fullName>
    </submittedName>
</protein>
<dbReference type="InterPro" id="IPR026854">
    <property type="entry name" value="VPS13_N"/>
</dbReference>
<evidence type="ECO:0000256" key="1">
    <source>
        <dbReference type="ARBA" id="ARBA00022448"/>
    </source>
</evidence>
<feature type="compositionally biased region" description="Basic and acidic residues" evidence="2">
    <location>
        <begin position="946"/>
        <end position="956"/>
    </location>
</feature>
<reference evidence="4 5" key="1">
    <citation type="journal article" date="2024" name="BMC Genomics">
        <title>De novo assembly and annotation of Popillia japonica's genome with initial clues to its potential as an invasive pest.</title>
        <authorList>
            <person name="Cucini C."/>
            <person name="Boschi S."/>
            <person name="Funari R."/>
            <person name="Cardaioli E."/>
            <person name="Iannotti N."/>
            <person name="Marturano G."/>
            <person name="Paoli F."/>
            <person name="Bruttini M."/>
            <person name="Carapelli A."/>
            <person name="Frati F."/>
            <person name="Nardi F."/>
        </authorList>
    </citation>
    <scope>NUCLEOTIDE SEQUENCE [LARGE SCALE GENOMIC DNA]</scope>
    <source>
        <strain evidence="4">DMR45628</strain>
    </source>
</reference>
<name>A0AAW1LUP5_POPJA</name>
<evidence type="ECO:0000256" key="2">
    <source>
        <dbReference type="SAM" id="MobiDB-lite"/>
    </source>
</evidence>
<dbReference type="PANTHER" id="PTHR12517">
    <property type="entry name" value="VACUOLAR PROTEIN SORTING-ASSOCIATED PROTEIN 13B"/>
    <property type="match status" value="1"/>
</dbReference>
<keyword evidence="1" id="KW-0813">Transport</keyword>
<sequence length="3917" mass="441130">MFKLESYITPIILSYVDKYIKNFRAEDSQLSLWGGAASFHNLDLRLEVLEQELQLPFSFVSGHIHELLIHVPWTKLTSEPITITINTIECILKLRSPDSVRTADTVQPVKKIIHKKNDEEAPPSYVQSLINKIVSNIRIYLKNLILKYVEEDIVLSMNVKLLTFESCNEKWQPAYTDNFPGLVTMRKLITINDLTICLDKRNSSGKIDIYQEPMLYRCSFVMHLLRNYFPTASRKASTTRLDVHCTNMEFSTTEQQIPMVMRLLLLLNTLGNSEFKKESEVAIPEEVLEEAEHSDSGTSWAGWAWSFIPSILPSSEETDEDESVIPSGHALHIGVYIDNASLAFKVSEATNERGYYAQKKFKYWPLLSLRFQGIFTECVMLGLKWKNVRAGISQIILVPMGHCTCGYSDVPENSSALAYFTAGSATTSHKADSLFDAEAIENQGKRRKYNVSWENHMNRYTESTLLDKSAAIAVDLVTELILPEDMTSEQLSDMGSDYEYSNVSLNSLLRIVVGPLKFRVCAGLVHRLNCILTVAASYEYSPYFTPKPNLTKQELLPPSADDFDALNENISMSVMQFTVLAPIIEFHLFDHPHFQSTKEHLFRKRKKLSTVIPPAQSYSYMPKFTLEIQCVDARIARPIYTKRLVHTVCQLPEPPKHMFDACYAQVSVKLIGFCSRLVLGNGKQTTIVVPFNATFDTRSIIDPEYWTNPETIHSEIDIQSDSITITATKPKALLINLILSKLAKMKCEDVIYYISNSSILIDAMKDNQTCLEVLIEDIKLRKINTNSTFSMNASLGSIKAFIFDPTQIATLNTTKIHGKVSRSLHSYLSSYGTAKDMQQVLFISGPEYHDDPHVKRPKEILGPLLEIILQLPLDPSNQHHPSIAMFNLQEIRVCLDPILFRWFLYIPTMHQPKTDFVYEPLLKKSKPVSESSSAVDTPRKVGTPHESIHSSSDREPLHAAPKITKQLKDEEVADPQEIIYNFLNKWFTVWKGLLLFGDISQCTIYFPTESLSTVGSQGIQQAIEAAMSSKDSPDILIITLPNAKIRNATNKQAITKHFKSLPIKLPQLFWSPDKSNFPWNISISDLSCYSWQRGRKLDFLKPVSLNATVGLSTKSKTENSNESLKSTSLTEVGPNTSNQSFFSAASSLRGYLTTLGIYIHIDTTPTNIILSELQVSLLASILHAFYEVSSNITPDTTDDSQKSSEQLPVINAQSSASPTIKLKESTIDSISEQSPRLAINTDEIDNENIKLTAWIQWTVTKFSVEMLSYKMEEFISDNFSYDKPPNLKLVIEAEDLVSSLDFQSVYLKIKSKMGAASIQHYFWDVKKNEWNLGPFLGFIMKTREENTSNEKHEDNTFANIVITRASCQHTHNLWGTSKKPKSKDATKPEDILSLAPQSRFITEIVLTLQPIDFLLSILTLRSFYMIFEPFLELPTNPRQTKSSSAAPFVVYTKNLPLAHIECKGFRFIVPSVELGKLHSGPDVFIFQVESISLTPDPVNPICRTPLRPDIYQQAARARILNVPGSEIEDRQYELTITGISLTTSTWEEFDPILNMKSSTVSHLKTMTENPALEWNLGKGHFGKHDNIFLSPIINKFDLLLITAPAMIHKNEVICGHSVEINFVSNIDLQVSLNQIKLVSALQEELNAVFDIILSETNISKRPKLHLSYINISGSKHYVDDVSTQDGVDAFRDSGFETSDLRSTISFKTKESTHIRKLSESDKSSNIFSRSTPGISINPAFIPMDVLVTAGKISFNLYDEEDKIRGIRSKFNFKKFKPLLRDIDRETGYEASEEGSIDEKFETKSKLYQPLLYFYLTQPNVFLSNLQLGKKVQISCFDVSFKVSNFNTIKSIPTEKNYVLDLIETRSGPPNPTTGVPPAFFTLKWSKGISKPNLDIEIAKPTKFNISVSACNYLVDVHRKVTNVIKYDFGGCSEKSKETKKAPTKYIEPKVLKTQKSIDNYSKFKQIKEKLNGISVFNVKMSQIVFSMRSDTGNEVNLTVARIKDHLNISNRPERISNVISIESITLGVTTHDIPRLLLNPWTISVEVCLFWESWQSIDSDPQIQISAESDCIMLDISPEQLKCIELMQKEITEFVDNISPGGSKFKDHVTDVPSKMPPSDKEQHYKDDLRAGAFHFVDSTSNNIDELPLPYQVMFWNKNISAMAWRYPQPRALTKIRVFPVPFKISQDSYDDQKVLCHLEYWSDCHGCYQPYTQFYLSESEVCHLDLPQNNNRPAVACTWRVVLTSPSDQLENQYSYKRVLLSSRALAGCIRVDSYFNKVLIPELTLAMQISKISVALYNHIDKSLPVATPECLNRFISDLAFPDDQCFMNLTLNNLRAYLATWNFETIAFDVTTITKCDILDYAFLTLQPLIEPFAFKLEISLSNMINVNFISKPIHLKFGASAAHTLAVSEQMWSESYRPKGDPPLTNLTIMTHYVICNDTNVNLRFGQAGYEDIFLPTKHCHLYSWRSQKCKQMIRVALEEFHWIWSEAFRIDTDGTEIYKITDENNVMIVVTVTSLSATQKQVVFSGQLVICNTLSEHFEMKVVEAVEVDKDKVFKNAPTQIVNGKFVPPSILINSTKKYFLRLRFYGLESAWSGDIPLVENMKCAQPWLVKVPLQERGQFLSIWCRIVTQTFPKGVKILAILSPLFMIRSNLPVNSKVHIETPILNVHLESTIRGKGEFQQLYCPGTIDHSHQLSFQLDDTPTSNPYVPLNYSRVDQKKFFKKPDQGDINEILASLNKSNQSAWPYFGEDYEGIDFLIEDQPLTHVQVRYECASEHSSALLVELLPWCLLLNTLGCPIAVIINEKELCRVNHHGICTPPKLEETFYLGIGIGGTWNLTSPLQLAKSDWSQSFYMPKITGTIPINGSIKTLVKCDPYICMVFLCSSIVNEIRLLKVSSTHVLTNYSSIQLDGICFAVPDNGIQYNIPKNAQKHSFAIMPNLNKSNAGISIMEWLVVVKNVDPNTDYALYIAFSASSTSSWSCPVQVDKSFTRRSIAIQQDKKSMPLVLVSQEHKGQIYLSLHHDLHPQLMIENKCGVKLFCAQFSEEKPASIISDCKHLKWLCSIDNESVSYYTMPDLCGKFLETLQCSNSENIAFASDPEGDPQGFQWSNPVNITNYNDQFVRIPYYGDVKISVNSSAHAVKVLIESVSKVEISARDIRVRLSMHQNETGSSIVSRYITEYPQDVRYIRTDNKDSESQESTESQYYSASESGESNTSVIMNRNLVHRPHTLPTLAENTQPDLDFINSLSSSDIEIAKEALLEANVRKEWSDFKLSVFLNSFIVTVTSDLENGGAEKTEVLAVICNNIALTVNRSEIMDVVFSISDVQVDNQLHFRGSYDFPVVLIGQEVSPIQHLHSLNIPMNRLIKNARAKALITIECNFEIWNDTVQEVIVTDMTDITINIKPLSAYVEDTYVTKLLDCVNVLVPTKLVLIPPHKRSPHFNLNSTLVGIPDSILFESPVIAKPLVLKNFVIEDLSVLLSVHSSIKLYIALDQSPLQFAKFEQKKLMTTPFRLGHAITMHYLSSAIFGAGWVVGSLELLGSPGGLARAMGSGLRDFVSLPYRGLIQGPWAFLVGITHGSASLMKHITAGTLQSVTKLASSVARNLDRLTLDEEHLRRTEEQRRQRPQGLTQGFLQGLTGLGISLLGAVGGIAHHPLQSVLSDGASPRSLIAGVGLGLVGVFTKPLSGAADLVALTGQGFMQGAGWNILPEARMKPTLNHMYSGINSITKYSWKFIQPLTKSTSILFATEATAITNFGNYEAVALVLTPTALLVINTDEDMTQKILKLTDLTGVDNSSDPTLLTLKLTSLKPQTTKVRNDDGAPVELDPASRARIADYVKNTVGLMIASENQSSEHSEISISPDQSADESNEEYQREQTTLTFYVSPHNRNYFLCLLLLLKQDYETYSFPVL</sequence>